<dbReference type="InterPro" id="IPR003812">
    <property type="entry name" value="Fido"/>
</dbReference>
<dbReference type="AlphaFoldDB" id="A0A0T7GMP7"/>
<comment type="catalytic activity">
    <reaction evidence="6">
        <text>L-threonyl-[protein] + ATP = 3-O-(5'-adenylyl)-L-threonyl-[protein] + diphosphate</text>
        <dbReference type="Rhea" id="RHEA:54292"/>
        <dbReference type="Rhea" id="RHEA-COMP:11060"/>
        <dbReference type="Rhea" id="RHEA-COMP:13847"/>
        <dbReference type="ChEBI" id="CHEBI:30013"/>
        <dbReference type="ChEBI" id="CHEBI:30616"/>
        <dbReference type="ChEBI" id="CHEBI:33019"/>
        <dbReference type="ChEBI" id="CHEBI:138113"/>
        <dbReference type="EC" id="2.7.7.108"/>
    </reaction>
</comment>
<dbReference type="PROSITE" id="PS51459">
    <property type="entry name" value="FIDO"/>
    <property type="match status" value="1"/>
</dbReference>
<evidence type="ECO:0000256" key="6">
    <source>
        <dbReference type="ARBA" id="ARBA00047939"/>
    </source>
</evidence>
<keyword evidence="2" id="KW-0548">Nucleotidyltransferase</keyword>
<name>A0A0T7GMP7_NEOGA</name>
<dbReference type="Gene3D" id="1.10.3290.10">
    <property type="entry name" value="Fido-like domain"/>
    <property type="match status" value="1"/>
</dbReference>
<dbReference type="Proteomes" id="UP000039660">
    <property type="component" value="Unassembled WGS sequence"/>
</dbReference>
<accession>A0A0T7GMP7</accession>
<evidence type="ECO:0000256" key="7">
    <source>
        <dbReference type="ARBA" id="ARBA00048696"/>
    </source>
</evidence>
<evidence type="ECO:0000259" key="8">
    <source>
        <dbReference type="PROSITE" id="PS51459"/>
    </source>
</evidence>
<evidence type="ECO:0000256" key="1">
    <source>
        <dbReference type="ARBA" id="ARBA00022679"/>
    </source>
</evidence>
<keyword evidence="4" id="KW-0067">ATP-binding</keyword>
<dbReference type="EMBL" id="CCRK01000004">
    <property type="protein sequence ID" value="CDZ48438.1"/>
    <property type="molecule type" value="Genomic_DNA"/>
</dbReference>
<dbReference type="PANTHER" id="PTHR39560:SF1">
    <property type="entry name" value="PROTEIN ADENYLYLTRANSFERASE FIC-RELATED"/>
    <property type="match status" value="1"/>
</dbReference>
<dbReference type="RefSeq" id="WP_046634474.1">
    <property type="nucleotide sequence ID" value="NZ_CCRK01000004.1"/>
</dbReference>
<dbReference type="EC" id="2.7.7.108" evidence="5"/>
<evidence type="ECO:0000256" key="5">
    <source>
        <dbReference type="ARBA" id="ARBA00034531"/>
    </source>
</evidence>
<dbReference type="Pfam" id="PF02661">
    <property type="entry name" value="Fic"/>
    <property type="match status" value="1"/>
</dbReference>
<organism evidence="9 10">
    <name type="scientific">Neorhizobium galegae bv. officinalis</name>
    <dbReference type="NCBI Taxonomy" id="323656"/>
    <lineage>
        <taxon>Bacteria</taxon>
        <taxon>Pseudomonadati</taxon>
        <taxon>Pseudomonadota</taxon>
        <taxon>Alphaproteobacteria</taxon>
        <taxon>Hyphomicrobiales</taxon>
        <taxon>Rhizobiaceae</taxon>
        <taxon>Rhizobium/Agrobacterium group</taxon>
        <taxon>Neorhizobium</taxon>
    </lineage>
</organism>
<protein>
    <recommendedName>
        <fullName evidence="5">protein adenylyltransferase</fullName>
        <ecNumber evidence="5">2.7.7.108</ecNumber>
    </recommendedName>
</protein>
<evidence type="ECO:0000256" key="2">
    <source>
        <dbReference type="ARBA" id="ARBA00022695"/>
    </source>
</evidence>
<keyword evidence="3" id="KW-0547">Nucleotide-binding</keyword>
<dbReference type="GO" id="GO:0005524">
    <property type="term" value="F:ATP binding"/>
    <property type="evidence" value="ECO:0007669"/>
    <property type="project" value="UniProtKB-KW"/>
</dbReference>
<sequence>MSDDPYVYPGTKILRNKLDIRDPAELDFAERRFSTIRVRQGIPRGDFDLKHLKSIHRHLFQDIYEWAGQVRTVEISKGGSQFQFRQYIETGMADVHRRIVKSDFLQDLERSVFAAEAARIIGDVNYVHPFREGNGRTQLQYLKQLSERVGHSLDLTKIDALGWLEASKEAHRARYDLMGQVIDNALRMA</sequence>
<dbReference type="GO" id="GO:0051302">
    <property type="term" value="P:regulation of cell division"/>
    <property type="evidence" value="ECO:0007669"/>
    <property type="project" value="TreeGrafter"/>
</dbReference>
<evidence type="ECO:0000256" key="4">
    <source>
        <dbReference type="ARBA" id="ARBA00022840"/>
    </source>
</evidence>
<feature type="domain" description="Fido" evidence="8">
    <location>
        <begin position="47"/>
        <end position="187"/>
    </location>
</feature>
<evidence type="ECO:0000313" key="9">
    <source>
        <dbReference type="EMBL" id="CDZ48438.1"/>
    </source>
</evidence>
<reference evidence="9 10" key="1">
    <citation type="submission" date="2014-08" db="EMBL/GenBank/DDBJ databases">
        <authorList>
            <person name="Chen Y.-H."/>
        </authorList>
    </citation>
    <scope>NUCLEOTIDE SEQUENCE [LARGE SCALE GENOMIC DNA]</scope>
</reference>
<comment type="catalytic activity">
    <reaction evidence="7">
        <text>L-tyrosyl-[protein] + ATP = O-(5'-adenylyl)-L-tyrosyl-[protein] + diphosphate</text>
        <dbReference type="Rhea" id="RHEA:54288"/>
        <dbReference type="Rhea" id="RHEA-COMP:10136"/>
        <dbReference type="Rhea" id="RHEA-COMP:13846"/>
        <dbReference type="ChEBI" id="CHEBI:30616"/>
        <dbReference type="ChEBI" id="CHEBI:33019"/>
        <dbReference type="ChEBI" id="CHEBI:46858"/>
        <dbReference type="ChEBI" id="CHEBI:83624"/>
        <dbReference type="EC" id="2.7.7.108"/>
    </reaction>
</comment>
<proteinExistence type="predicted"/>
<dbReference type="InterPro" id="IPR036597">
    <property type="entry name" value="Fido-like_dom_sf"/>
</dbReference>
<gene>
    <name evidence="9" type="ORF">NGAL_HAMBI1189_24220</name>
</gene>
<dbReference type="PANTHER" id="PTHR39560">
    <property type="entry name" value="PROTEIN ADENYLYLTRANSFERASE FIC-RELATED"/>
    <property type="match status" value="1"/>
</dbReference>
<evidence type="ECO:0000256" key="3">
    <source>
        <dbReference type="ARBA" id="ARBA00022741"/>
    </source>
</evidence>
<dbReference type="GO" id="GO:0070733">
    <property type="term" value="F:AMPylase activity"/>
    <property type="evidence" value="ECO:0007669"/>
    <property type="project" value="UniProtKB-EC"/>
</dbReference>
<keyword evidence="1" id="KW-0808">Transferase</keyword>
<dbReference type="SUPFAM" id="SSF140931">
    <property type="entry name" value="Fic-like"/>
    <property type="match status" value="1"/>
</dbReference>
<evidence type="ECO:0000313" key="10">
    <source>
        <dbReference type="Proteomes" id="UP000039660"/>
    </source>
</evidence>